<dbReference type="AlphaFoldDB" id="A0A9W8YYD2"/>
<organism evidence="2 3">
    <name type="scientific">Gnomoniopsis smithogilvyi</name>
    <dbReference type="NCBI Taxonomy" id="1191159"/>
    <lineage>
        <taxon>Eukaryota</taxon>
        <taxon>Fungi</taxon>
        <taxon>Dikarya</taxon>
        <taxon>Ascomycota</taxon>
        <taxon>Pezizomycotina</taxon>
        <taxon>Sordariomycetes</taxon>
        <taxon>Sordariomycetidae</taxon>
        <taxon>Diaporthales</taxon>
        <taxon>Gnomoniaceae</taxon>
        <taxon>Gnomoniopsis</taxon>
    </lineage>
</organism>
<reference evidence="2" key="1">
    <citation type="submission" date="2022-10" db="EMBL/GenBank/DDBJ databases">
        <title>Tapping the CABI collections for fungal endophytes: first genome assemblies for Collariella, Neodidymelliopsis, Ascochyta clinopodiicola, Didymella pomorum, Didymosphaeria variabile, Neocosmospora piperis and Neocucurbitaria cava.</title>
        <authorList>
            <person name="Hill R."/>
        </authorList>
    </citation>
    <scope>NUCLEOTIDE SEQUENCE</scope>
    <source>
        <strain evidence="2">IMI 355082</strain>
    </source>
</reference>
<evidence type="ECO:0000313" key="2">
    <source>
        <dbReference type="EMBL" id="KAJ4394118.1"/>
    </source>
</evidence>
<gene>
    <name evidence="2" type="ORF">N0V93_003335</name>
</gene>
<keyword evidence="3" id="KW-1185">Reference proteome</keyword>
<protein>
    <submittedName>
        <fullName evidence="2">Uncharacterized protein</fullName>
    </submittedName>
</protein>
<feature type="compositionally biased region" description="Polar residues" evidence="1">
    <location>
        <begin position="12"/>
        <end position="22"/>
    </location>
</feature>
<dbReference type="Proteomes" id="UP001140453">
    <property type="component" value="Unassembled WGS sequence"/>
</dbReference>
<sequence>MKVKIGEGKSCSAGSTQHSSSKPAGRGAIRKAKKHSLFPSFSRKSRRGQNAIRYDSMVGKYQTEITSSEGMRCGVFSLEISTSKQLNGLTLTPAEFDKIFHGQPSQDWHKKNNLTGSEYQQEFLDEQLALILYLWGRQHGKTLQLGVVVEEMCAFTLPLPELEGKSAVPETGSVEKVWIHNDNVQALQNKPCNHFSGITILSPSTSTEAGK</sequence>
<comment type="caution">
    <text evidence="2">The sequence shown here is derived from an EMBL/GenBank/DDBJ whole genome shotgun (WGS) entry which is preliminary data.</text>
</comment>
<feature type="region of interest" description="Disordered" evidence="1">
    <location>
        <begin position="1"/>
        <end position="34"/>
    </location>
</feature>
<dbReference type="EMBL" id="JAPEVB010000002">
    <property type="protein sequence ID" value="KAJ4394118.1"/>
    <property type="molecule type" value="Genomic_DNA"/>
</dbReference>
<evidence type="ECO:0000256" key="1">
    <source>
        <dbReference type="SAM" id="MobiDB-lite"/>
    </source>
</evidence>
<proteinExistence type="predicted"/>
<accession>A0A9W8YYD2</accession>
<dbReference type="OrthoDB" id="310217at2759"/>
<evidence type="ECO:0000313" key="3">
    <source>
        <dbReference type="Proteomes" id="UP001140453"/>
    </source>
</evidence>
<name>A0A9W8YYD2_9PEZI</name>